<dbReference type="STRING" id="512399.A8709_02460"/>
<sequence>MSLNERIELLYETGQVDRDIFEQTPVVLRTVEAFLGVQLEEENAGSFTSHLMKAMQRMKTNQAVQSCSAALEQQAASDSRIYAFSRGILAPFNAHETNVDAEAAFIASYLLTLTDGEEV</sequence>
<organism evidence="2 3">
    <name type="scientific">Paenibacillus pectinilyticus</name>
    <dbReference type="NCBI Taxonomy" id="512399"/>
    <lineage>
        <taxon>Bacteria</taxon>
        <taxon>Bacillati</taxon>
        <taxon>Bacillota</taxon>
        <taxon>Bacilli</taxon>
        <taxon>Bacillales</taxon>
        <taxon>Paenibacillaceae</taxon>
        <taxon>Paenibacillus</taxon>
    </lineage>
</organism>
<dbReference type="Proteomes" id="UP000093309">
    <property type="component" value="Unassembled WGS sequence"/>
</dbReference>
<gene>
    <name evidence="2" type="ORF">A8709_02460</name>
</gene>
<dbReference type="SUPFAM" id="SSF63520">
    <property type="entry name" value="PTS-regulatory domain, PRD"/>
    <property type="match status" value="1"/>
</dbReference>
<dbReference type="InterPro" id="IPR011608">
    <property type="entry name" value="PRD"/>
</dbReference>
<protein>
    <recommendedName>
        <fullName evidence="1">PRD domain-containing protein</fullName>
    </recommendedName>
</protein>
<dbReference type="EMBL" id="LYPC01000011">
    <property type="protein sequence ID" value="OCT16495.1"/>
    <property type="molecule type" value="Genomic_DNA"/>
</dbReference>
<dbReference type="PROSITE" id="PS51372">
    <property type="entry name" value="PRD_2"/>
    <property type="match status" value="1"/>
</dbReference>
<dbReference type="AlphaFoldDB" id="A0A1C1A7F1"/>
<dbReference type="InterPro" id="IPR036634">
    <property type="entry name" value="PRD_sf"/>
</dbReference>
<feature type="domain" description="PRD" evidence="1">
    <location>
        <begin position="15"/>
        <end position="119"/>
    </location>
</feature>
<proteinExistence type="predicted"/>
<keyword evidence="3" id="KW-1185">Reference proteome</keyword>
<accession>A0A1C1A7F1</accession>
<name>A0A1C1A7F1_9BACL</name>
<comment type="caution">
    <text evidence="2">The sequence shown here is derived from an EMBL/GenBank/DDBJ whole genome shotgun (WGS) entry which is preliminary data.</text>
</comment>
<evidence type="ECO:0000313" key="2">
    <source>
        <dbReference type="EMBL" id="OCT16495.1"/>
    </source>
</evidence>
<evidence type="ECO:0000259" key="1">
    <source>
        <dbReference type="PROSITE" id="PS51372"/>
    </source>
</evidence>
<evidence type="ECO:0000313" key="3">
    <source>
        <dbReference type="Proteomes" id="UP000093309"/>
    </source>
</evidence>
<reference evidence="3" key="1">
    <citation type="submission" date="2016-05" db="EMBL/GenBank/DDBJ databases">
        <title>Paenibacillus oryzae. sp. nov., isolated from the rice root.</title>
        <authorList>
            <person name="Zhang J."/>
            <person name="Zhang X."/>
        </authorList>
    </citation>
    <scope>NUCLEOTIDE SEQUENCE [LARGE SCALE GENOMIC DNA]</scope>
    <source>
        <strain evidence="3">KCTC13222</strain>
    </source>
</reference>
<dbReference type="GO" id="GO:0006355">
    <property type="term" value="P:regulation of DNA-templated transcription"/>
    <property type="evidence" value="ECO:0007669"/>
    <property type="project" value="InterPro"/>
</dbReference>